<feature type="signal peptide" evidence="2">
    <location>
        <begin position="1"/>
        <end position="20"/>
    </location>
</feature>
<evidence type="ECO:0000256" key="2">
    <source>
        <dbReference type="SAM" id="SignalP"/>
    </source>
</evidence>
<evidence type="ECO:0000256" key="1">
    <source>
        <dbReference type="SAM" id="Coils"/>
    </source>
</evidence>
<gene>
    <name evidence="3" type="ORF">BGT96224_AcSP30210</name>
    <name evidence="4" type="ORF">BGT96224V2_LOCUS6352</name>
</gene>
<keyword evidence="1" id="KW-0175">Coiled coil</keyword>
<proteinExistence type="predicted"/>
<reference evidence="5" key="1">
    <citation type="journal article" date="2013" name="Nat. Genet.">
        <title>The wheat powdery mildew genome shows the unique evolution of an obligate biotroph.</title>
        <authorList>
            <person name="Wicker T."/>
            <person name="Oberhaensli S."/>
            <person name="Parlange F."/>
            <person name="Buchmann J.P."/>
            <person name="Shatalina M."/>
            <person name="Roffler S."/>
            <person name="Ben-David R."/>
            <person name="Dolezel J."/>
            <person name="Simkova H."/>
            <person name="Schulze-Lefert P."/>
            <person name="Spanu P.D."/>
            <person name="Bruggmann R."/>
            <person name="Amselem J."/>
            <person name="Quesneville H."/>
            <person name="Ver Loren van Themaat E."/>
            <person name="Paape T."/>
            <person name="Shimizu K.K."/>
            <person name="Keller B."/>
        </authorList>
    </citation>
    <scope>NUCLEOTIDE SEQUENCE [LARGE SCALE GENOMIC DNA]</scope>
    <source>
        <strain evidence="5">96224</strain>
    </source>
</reference>
<reference evidence="3" key="2">
    <citation type="submission" date="2013-01" db="EMBL/GenBank/DDBJ databases">
        <title>The wheat powdery mildew genome reveals unique evolution of an obligate biotroph.</title>
        <authorList>
            <person name="Oberhaensli S."/>
            <person name="Wicker T."/>
            <person name="Keller B."/>
        </authorList>
    </citation>
    <scope>NUCLEOTIDE SEQUENCE</scope>
    <source>
        <strain evidence="3">96224</strain>
    </source>
</reference>
<protein>
    <submittedName>
        <fullName evidence="4">BgtAcSP-30210</fullName>
    </submittedName>
</protein>
<dbReference type="HOGENOM" id="CLU_1255789_0_0_1"/>
<organism evidence="4">
    <name type="scientific">Blumeria graminis f. sp. tritici 96224</name>
    <dbReference type="NCBI Taxonomy" id="1268274"/>
    <lineage>
        <taxon>Eukaryota</taxon>
        <taxon>Fungi</taxon>
        <taxon>Dikarya</taxon>
        <taxon>Ascomycota</taxon>
        <taxon>Pezizomycotina</taxon>
        <taxon>Leotiomycetes</taxon>
        <taxon>Erysiphales</taxon>
        <taxon>Erysiphaceae</taxon>
        <taxon>Blumeria</taxon>
    </lineage>
</organism>
<feature type="non-terminal residue" evidence="4">
    <location>
        <position position="220"/>
    </location>
</feature>
<dbReference type="EMBL" id="UIGY01000221">
    <property type="protein sequence ID" value="SUZ13183.1"/>
    <property type="molecule type" value="Genomic_DNA"/>
</dbReference>
<keyword evidence="2" id="KW-0732">Signal</keyword>
<dbReference type="EMBL" id="KE375190">
    <property type="protein sequence ID" value="EPQ62141.1"/>
    <property type="molecule type" value="Genomic_DNA"/>
</dbReference>
<accession>A0A061HCU0</accession>
<evidence type="ECO:0000313" key="3">
    <source>
        <dbReference type="EMBL" id="EPQ62141.1"/>
    </source>
</evidence>
<feature type="chain" id="PRO_5044538790" evidence="2">
    <location>
        <begin position="21"/>
        <end position="220"/>
    </location>
</feature>
<dbReference type="Proteomes" id="UP000053110">
    <property type="component" value="Unassembled WGS sequence"/>
</dbReference>
<dbReference type="AlphaFoldDB" id="A0A061HCU0"/>
<reference evidence="4" key="3">
    <citation type="submission" date="2018-07" db="EMBL/GenBank/DDBJ databases">
        <authorList>
            <person name="Quirk P.G."/>
            <person name="Krulwich T.A."/>
        </authorList>
    </citation>
    <scope>NUCLEOTIDE SEQUENCE</scope>
    <source>
        <strain evidence="4">96224</strain>
    </source>
</reference>
<feature type="coiled-coil region" evidence="1">
    <location>
        <begin position="52"/>
        <end position="86"/>
    </location>
</feature>
<sequence length="220" mass="24904">MRLSNLLIILAVAIVKPAYGTLDISTGVYCIGVEYTYGELEHARRENCDYVKRKLSGLRAQAKKDKERLKKNLERDKKTSEKIDRALQSGQLPADVPSFYSMSTFEITPDQQSIRPVIDTRTKETSGSTYFAHGPGYTPPLPTVDIPTEVPITLPQKGEGTANDYKVQLSMNEKCKVENVIQFRDGAEPYICLTPDQVNRTRERIQEGRQTLASMRFSRR</sequence>
<name>A0A061HCU0_BLUGR</name>
<evidence type="ECO:0000313" key="4">
    <source>
        <dbReference type="EMBL" id="SUZ13183.1"/>
    </source>
</evidence>
<evidence type="ECO:0000313" key="5">
    <source>
        <dbReference type="Proteomes" id="UP000053110"/>
    </source>
</evidence>